<feature type="zinc finger region" description="C3H1-type" evidence="1">
    <location>
        <begin position="991"/>
        <end position="1019"/>
    </location>
</feature>
<dbReference type="InterPro" id="IPR002110">
    <property type="entry name" value="Ankyrin_rpt"/>
</dbReference>
<feature type="compositionally biased region" description="Basic and acidic residues" evidence="2">
    <location>
        <begin position="45"/>
        <end position="54"/>
    </location>
</feature>
<organism evidence="4">
    <name type="scientific">Chromera velia CCMP2878</name>
    <dbReference type="NCBI Taxonomy" id="1169474"/>
    <lineage>
        <taxon>Eukaryota</taxon>
        <taxon>Sar</taxon>
        <taxon>Alveolata</taxon>
        <taxon>Colpodellida</taxon>
        <taxon>Chromeraceae</taxon>
        <taxon>Chromera</taxon>
    </lineage>
</organism>
<accession>A0A0G4H1Q4</accession>
<feature type="region of interest" description="Disordered" evidence="2">
    <location>
        <begin position="1"/>
        <end position="70"/>
    </location>
</feature>
<feature type="compositionally biased region" description="Basic and acidic residues" evidence="2">
    <location>
        <begin position="238"/>
        <end position="249"/>
    </location>
</feature>
<feature type="region of interest" description="Disordered" evidence="2">
    <location>
        <begin position="305"/>
        <end position="349"/>
    </location>
</feature>
<dbReference type="Pfam" id="PF00023">
    <property type="entry name" value="Ank"/>
    <property type="match status" value="1"/>
</dbReference>
<dbReference type="AlphaFoldDB" id="A0A0G4H1Q4"/>
<dbReference type="VEuPathDB" id="CryptoDB:Cvel_24353"/>
<feature type="compositionally biased region" description="Basic and acidic residues" evidence="2">
    <location>
        <begin position="329"/>
        <end position="342"/>
    </location>
</feature>
<keyword evidence="1" id="KW-0862">Zinc</keyword>
<feature type="compositionally biased region" description="Acidic residues" evidence="2">
    <location>
        <begin position="59"/>
        <end position="70"/>
    </location>
</feature>
<feature type="compositionally biased region" description="Low complexity" evidence="2">
    <location>
        <begin position="639"/>
        <end position="650"/>
    </location>
</feature>
<dbReference type="InterPro" id="IPR036770">
    <property type="entry name" value="Ankyrin_rpt-contain_sf"/>
</dbReference>
<keyword evidence="1" id="KW-0479">Metal-binding</keyword>
<feature type="compositionally biased region" description="Acidic residues" evidence="2">
    <location>
        <begin position="20"/>
        <end position="44"/>
    </location>
</feature>
<name>A0A0G4H1Q4_9ALVE</name>
<feature type="region of interest" description="Disordered" evidence="2">
    <location>
        <begin position="606"/>
        <end position="650"/>
    </location>
</feature>
<dbReference type="EMBL" id="CDMZ01001786">
    <property type="protein sequence ID" value="CEM37538.1"/>
    <property type="molecule type" value="Genomic_DNA"/>
</dbReference>
<gene>
    <name evidence="4" type="ORF">Cvel_24353</name>
</gene>
<dbReference type="InterPro" id="IPR000571">
    <property type="entry name" value="Znf_CCCH"/>
</dbReference>
<feature type="domain" description="C3H1-type" evidence="3">
    <location>
        <begin position="991"/>
        <end position="1019"/>
    </location>
</feature>
<feature type="region of interest" description="Disordered" evidence="2">
    <location>
        <begin position="672"/>
        <end position="727"/>
    </location>
</feature>
<dbReference type="SUPFAM" id="SSF48403">
    <property type="entry name" value="Ankyrin repeat"/>
    <property type="match status" value="1"/>
</dbReference>
<dbReference type="Gene3D" id="1.25.40.20">
    <property type="entry name" value="Ankyrin repeat-containing domain"/>
    <property type="match status" value="1"/>
</dbReference>
<evidence type="ECO:0000256" key="2">
    <source>
        <dbReference type="SAM" id="MobiDB-lite"/>
    </source>
</evidence>
<dbReference type="Pfam" id="PF00642">
    <property type="entry name" value="zf-CCCH"/>
    <property type="match status" value="1"/>
</dbReference>
<protein>
    <recommendedName>
        <fullName evidence="3">C3H1-type domain-containing protein</fullName>
    </recommendedName>
</protein>
<feature type="region of interest" description="Disordered" evidence="2">
    <location>
        <begin position="222"/>
        <end position="288"/>
    </location>
</feature>
<dbReference type="PROSITE" id="PS50103">
    <property type="entry name" value="ZF_C3H1"/>
    <property type="match status" value="1"/>
</dbReference>
<keyword evidence="1" id="KW-0863">Zinc-finger</keyword>
<dbReference type="GO" id="GO:0010468">
    <property type="term" value="P:regulation of gene expression"/>
    <property type="evidence" value="ECO:0007669"/>
    <property type="project" value="UniProtKB-ARBA"/>
</dbReference>
<sequence>MQSGCPDSGECWWDERDEKGDEDSWEEEREYDEFGDVDGEDEEKDGAKEKREDSLWGDMDPDCGDPWAESDEYDWRREAEKAEEEYETTRNRPDPPIVLCAVRGDLRGVECCLGDSVDIESCGMWTETGLKWGTWEKEWTWKKDTALVASCRFGHPQVTAFLLERGANIDHESCLTEDVHDTAISIAKQKGHAECVRLLETAIFNRKKQECGKIVEQFFTEQRPPNTQTNSVRTSKRLKTEEHHADCHRNSSSSSSNVTTSLQEPSAIAKQGDSIDSQPPPQTFVADASSGRGLSFFAKMHLSGPPVLPPPSTPLKLEEPPPRAGLQTESHEGHPSDPHSEADEAPPEGVHLERTEAAMTKTVVSQQQQQEEEKENIELSIPSQPRVLVASGFLLPSDCCFYTEEIRKAFSDKTGSRVEVEAFDFDPPQMIGHLVSGRFSCCVFVGLGTLVFDDEDVMEEVCHPDLRRVLCPWVAAGGVLVFAMAGGLSEIWKKWFDLPWRCVQVGGSYVIRNDGCAMLASDVLAALPLETRFKTSAFQGVAQQHQLFSVIRSTGLYSGFLGPRGPHPFCAAAVAPFGRGLVGVFGDQNGEEATIDALVGIVLRHRPPPSEEPLLRHRPPPSEEPLLRHRPPPSEEPMSHSAAPSAAAAGGLTETAARNAVSGSICVRQSVSAENDSGLEPASKRGREKRRREEGGRQKGVSDMQIAEKKEESSSESDSSSHTSESEESFSVSLRAWSLSGRSLWVRQRPLGRAVEYNSDSSLIRAVDALIEFAEMCREGRGVEGDRSSGGLWLLPPRFFEFGGVETFFVVTPRASGLFEGTFEVGLGRFEEIAGKIRKLSGTDGEEAAAGGSRGECSLSIDESVFVSMMEFWRIQREKREEKKNRLEEQRHRREEEMAKKRREDQERVWAQRQKEEARRWEEEIRQRQERKKKIEEEFKETREREVARCRGLRRGPHHLYKLPTGICTNTNCHSRDFCTFAHTGAGNESETLLPHCRHFAVSGTCRFGNLCLFNHLPPRFKNFSKEDLGRF</sequence>
<reference evidence="4" key="1">
    <citation type="submission" date="2014-11" db="EMBL/GenBank/DDBJ databases">
        <authorList>
            <person name="Otto D Thomas"/>
            <person name="Naeem Raeece"/>
        </authorList>
    </citation>
    <scope>NUCLEOTIDE SEQUENCE</scope>
</reference>
<proteinExistence type="predicted"/>
<evidence type="ECO:0000313" key="4">
    <source>
        <dbReference type="EMBL" id="CEM37538.1"/>
    </source>
</evidence>
<dbReference type="GO" id="GO:0008270">
    <property type="term" value="F:zinc ion binding"/>
    <property type="evidence" value="ECO:0007669"/>
    <property type="project" value="UniProtKB-KW"/>
</dbReference>
<evidence type="ECO:0000256" key="1">
    <source>
        <dbReference type="PROSITE-ProRule" id="PRU00723"/>
    </source>
</evidence>
<feature type="region of interest" description="Disordered" evidence="2">
    <location>
        <begin position="883"/>
        <end position="906"/>
    </location>
</feature>
<evidence type="ECO:0000259" key="3">
    <source>
        <dbReference type="PROSITE" id="PS50103"/>
    </source>
</evidence>
<feature type="compositionally biased region" description="Polar residues" evidence="2">
    <location>
        <begin position="222"/>
        <end position="233"/>
    </location>
</feature>
<feature type="compositionally biased region" description="Low complexity" evidence="2">
    <location>
        <begin position="716"/>
        <end position="727"/>
    </location>
</feature>